<dbReference type="EMBL" id="MU855453">
    <property type="protein sequence ID" value="KAK3903371.1"/>
    <property type="molecule type" value="Genomic_DNA"/>
</dbReference>
<dbReference type="SUPFAM" id="SSF57701">
    <property type="entry name" value="Zn2/Cys6 DNA-binding domain"/>
    <property type="match status" value="1"/>
</dbReference>
<dbReference type="InterPro" id="IPR036864">
    <property type="entry name" value="Zn2-C6_fun-type_DNA-bd_sf"/>
</dbReference>
<keyword evidence="1" id="KW-0539">Nucleus</keyword>
<dbReference type="PROSITE" id="PS50048">
    <property type="entry name" value="ZN2_CY6_FUNGAL_2"/>
    <property type="match status" value="1"/>
</dbReference>
<organism evidence="3 4">
    <name type="scientific">Staphylotrichum tortipilum</name>
    <dbReference type="NCBI Taxonomy" id="2831512"/>
    <lineage>
        <taxon>Eukaryota</taxon>
        <taxon>Fungi</taxon>
        <taxon>Dikarya</taxon>
        <taxon>Ascomycota</taxon>
        <taxon>Pezizomycotina</taxon>
        <taxon>Sordariomycetes</taxon>
        <taxon>Sordariomycetidae</taxon>
        <taxon>Sordariales</taxon>
        <taxon>Chaetomiaceae</taxon>
        <taxon>Staphylotrichum</taxon>
    </lineage>
</organism>
<dbReference type="Pfam" id="PF00172">
    <property type="entry name" value="Zn_clus"/>
    <property type="match status" value="1"/>
</dbReference>
<evidence type="ECO:0000313" key="4">
    <source>
        <dbReference type="Proteomes" id="UP001303889"/>
    </source>
</evidence>
<name>A0AAN6MN47_9PEZI</name>
<dbReference type="GO" id="GO:0008270">
    <property type="term" value="F:zinc ion binding"/>
    <property type="evidence" value="ECO:0007669"/>
    <property type="project" value="InterPro"/>
</dbReference>
<dbReference type="AlphaFoldDB" id="A0AAN6MN47"/>
<dbReference type="Gene3D" id="4.10.240.10">
    <property type="entry name" value="Zn(2)-C6 fungal-type DNA-binding domain"/>
    <property type="match status" value="1"/>
</dbReference>
<evidence type="ECO:0000313" key="3">
    <source>
        <dbReference type="EMBL" id="KAK3903371.1"/>
    </source>
</evidence>
<dbReference type="InterPro" id="IPR021858">
    <property type="entry name" value="Fun_TF"/>
</dbReference>
<evidence type="ECO:0000259" key="2">
    <source>
        <dbReference type="PROSITE" id="PS50048"/>
    </source>
</evidence>
<feature type="domain" description="Zn(2)-C6 fungal-type" evidence="2">
    <location>
        <begin position="19"/>
        <end position="49"/>
    </location>
</feature>
<dbReference type="CDD" id="cd00067">
    <property type="entry name" value="GAL4"/>
    <property type="match status" value="1"/>
</dbReference>
<dbReference type="GO" id="GO:0000981">
    <property type="term" value="F:DNA-binding transcription factor activity, RNA polymerase II-specific"/>
    <property type="evidence" value="ECO:0007669"/>
    <property type="project" value="InterPro"/>
</dbReference>
<dbReference type="PANTHER" id="PTHR47657">
    <property type="entry name" value="STEROL REGULATORY ELEMENT-BINDING PROTEIN ECM22"/>
    <property type="match status" value="1"/>
</dbReference>
<evidence type="ECO:0000256" key="1">
    <source>
        <dbReference type="ARBA" id="ARBA00023242"/>
    </source>
</evidence>
<accession>A0AAN6MN47</accession>
<dbReference type="Pfam" id="PF11951">
    <property type="entry name" value="Fungal_trans_2"/>
    <property type="match status" value="1"/>
</dbReference>
<comment type="caution">
    <text evidence="3">The sequence shown here is derived from an EMBL/GenBank/DDBJ whole genome shotgun (WGS) entry which is preliminary data.</text>
</comment>
<proteinExistence type="predicted"/>
<reference evidence="3" key="1">
    <citation type="journal article" date="2023" name="Mol. Phylogenet. Evol.">
        <title>Genome-scale phylogeny and comparative genomics of the fungal order Sordariales.</title>
        <authorList>
            <person name="Hensen N."/>
            <person name="Bonometti L."/>
            <person name="Westerberg I."/>
            <person name="Brannstrom I.O."/>
            <person name="Guillou S."/>
            <person name="Cros-Aarteil S."/>
            <person name="Calhoun S."/>
            <person name="Haridas S."/>
            <person name="Kuo A."/>
            <person name="Mondo S."/>
            <person name="Pangilinan J."/>
            <person name="Riley R."/>
            <person name="LaButti K."/>
            <person name="Andreopoulos B."/>
            <person name="Lipzen A."/>
            <person name="Chen C."/>
            <person name="Yan M."/>
            <person name="Daum C."/>
            <person name="Ng V."/>
            <person name="Clum A."/>
            <person name="Steindorff A."/>
            <person name="Ohm R.A."/>
            <person name="Martin F."/>
            <person name="Silar P."/>
            <person name="Natvig D.O."/>
            <person name="Lalanne C."/>
            <person name="Gautier V."/>
            <person name="Ament-Velasquez S.L."/>
            <person name="Kruys A."/>
            <person name="Hutchinson M.I."/>
            <person name="Powell A.J."/>
            <person name="Barry K."/>
            <person name="Miller A.N."/>
            <person name="Grigoriev I.V."/>
            <person name="Debuchy R."/>
            <person name="Gladieux P."/>
            <person name="Hiltunen Thoren M."/>
            <person name="Johannesson H."/>
        </authorList>
    </citation>
    <scope>NUCLEOTIDE SEQUENCE</scope>
    <source>
        <strain evidence="3">CBS 103.79</strain>
    </source>
</reference>
<keyword evidence="4" id="KW-1185">Reference proteome</keyword>
<protein>
    <recommendedName>
        <fullName evidence="2">Zn(2)-C6 fungal-type domain-containing protein</fullName>
    </recommendedName>
</protein>
<dbReference type="InterPro" id="IPR052400">
    <property type="entry name" value="Zn2-C6_fungal_TF"/>
</dbReference>
<gene>
    <name evidence="3" type="ORF">C8A05DRAFT_14675</name>
</gene>
<dbReference type="Proteomes" id="UP001303889">
    <property type="component" value="Unassembled WGS sequence"/>
</dbReference>
<dbReference type="InterPro" id="IPR001138">
    <property type="entry name" value="Zn2Cys6_DnaBD"/>
</dbReference>
<sequence length="457" mass="51011">MADRKPYHPKRPHRKTRTGCRACKARRVKCDEGRPACRACTARQESCVYAIRPTAAPSSAVSSLGAGSDPSSPGAVALRARRPHAASVTQQPLFVAPGRDEIDMRLLWFYTTATYASFSTGGMRERSVDVVLKVNVVQHAFANPFLMNCVLGLSAMHMNQLGIRNMGVSRAHEIRYRANAVETYRKAVAAADPVTYPALLVCSLLLCALSTHVFRGDDAQPFAILDWMALWKGIGTIIDITRQPRVFRSGVAALLFRPPIDLDASARCVPAYLLFMVASIKPGDPDFDLVQRYYEALQFLGSLYLELRNGFSHMLVLRVVTLPTFLPKQVIDAAREKRPRALIILAHYLVFLKFRVMSCWWMDGISEHELPNVARCIGPDWADVMRVPLAAMCISSNRDLVRLLLDDPDWDQPTTLQLEPLTSTCERELAIRAVMQEDAIARDAGEDKTKNVQVWPC</sequence>
<dbReference type="PROSITE" id="PS00463">
    <property type="entry name" value="ZN2_CY6_FUNGAL_1"/>
    <property type="match status" value="1"/>
</dbReference>
<dbReference type="PANTHER" id="PTHR47657:SF7">
    <property type="entry name" value="STEROL REGULATORY ELEMENT-BINDING PROTEIN ECM22"/>
    <property type="match status" value="1"/>
</dbReference>
<dbReference type="SMART" id="SM00066">
    <property type="entry name" value="GAL4"/>
    <property type="match status" value="1"/>
</dbReference>
<reference evidence="3" key="2">
    <citation type="submission" date="2023-05" db="EMBL/GenBank/DDBJ databases">
        <authorList>
            <consortium name="Lawrence Berkeley National Laboratory"/>
            <person name="Steindorff A."/>
            <person name="Hensen N."/>
            <person name="Bonometti L."/>
            <person name="Westerberg I."/>
            <person name="Brannstrom I.O."/>
            <person name="Guillou S."/>
            <person name="Cros-Aarteil S."/>
            <person name="Calhoun S."/>
            <person name="Haridas S."/>
            <person name="Kuo A."/>
            <person name="Mondo S."/>
            <person name="Pangilinan J."/>
            <person name="Riley R."/>
            <person name="Labutti K."/>
            <person name="Andreopoulos B."/>
            <person name="Lipzen A."/>
            <person name="Chen C."/>
            <person name="Yanf M."/>
            <person name="Daum C."/>
            <person name="Ng V."/>
            <person name="Clum A."/>
            <person name="Ohm R."/>
            <person name="Martin F."/>
            <person name="Silar P."/>
            <person name="Natvig D."/>
            <person name="Lalanne C."/>
            <person name="Gautier V."/>
            <person name="Ament-Velasquez S.L."/>
            <person name="Kruys A."/>
            <person name="Hutchinson M.I."/>
            <person name="Powell A.J."/>
            <person name="Barry K."/>
            <person name="Miller A.N."/>
            <person name="Grigoriev I.V."/>
            <person name="Debuchy R."/>
            <person name="Gladieux P."/>
            <person name="Thoren M.H."/>
            <person name="Johannesson H."/>
        </authorList>
    </citation>
    <scope>NUCLEOTIDE SEQUENCE</scope>
    <source>
        <strain evidence="3">CBS 103.79</strain>
    </source>
</reference>